<name>A0A377GH38_9GAMM</name>
<feature type="region of interest" description="Disordered" evidence="1">
    <location>
        <begin position="1"/>
        <end position="24"/>
    </location>
</feature>
<gene>
    <name evidence="3" type="ORF">NCTC11401_00660</name>
    <name evidence="2" type="ORF">SAMN05421777_12916</name>
</gene>
<evidence type="ECO:0000313" key="5">
    <source>
        <dbReference type="Proteomes" id="UP000254374"/>
    </source>
</evidence>
<keyword evidence="4" id="KW-1185">Reference proteome</keyword>
<accession>A0A377GH38</accession>
<evidence type="ECO:0000313" key="3">
    <source>
        <dbReference type="EMBL" id="STO23855.1"/>
    </source>
</evidence>
<dbReference type="EMBL" id="FTNL01000029">
    <property type="protein sequence ID" value="SIR84507.1"/>
    <property type="molecule type" value="Genomic_DNA"/>
</dbReference>
<dbReference type="Proteomes" id="UP000254374">
    <property type="component" value="Unassembled WGS sequence"/>
</dbReference>
<organism evidence="3 5">
    <name type="scientific">Fluoribacter gormanii</name>
    <dbReference type="NCBI Taxonomy" id="464"/>
    <lineage>
        <taxon>Bacteria</taxon>
        <taxon>Pseudomonadati</taxon>
        <taxon>Pseudomonadota</taxon>
        <taxon>Gammaproteobacteria</taxon>
        <taxon>Legionellales</taxon>
        <taxon>Legionellaceae</taxon>
        <taxon>Fluoribacter</taxon>
    </lineage>
</organism>
<protein>
    <submittedName>
        <fullName evidence="3">Uncharacterized protein</fullName>
    </submittedName>
</protein>
<proteinExistence type="predicted"/>
<evidence type="ECO:0000256" key="1">
    <source>
        <dbReference type="SAM" id="MobiDB-lite"/>
    </source>
</evidence>
<dbReference type="AlphaFoldDB" id="A0A377GH38"/>
<dbReference type="STRING" id="464.Lgor_0431"/>
<dbReference type="Proteomes" id="UP000186808">
    <property type="component" value="Unassembled WGS sequence"/>
</dbReference>
<dbReference type="EMBL" id="UGGV01000001">
    <property type="protein sequence ID" value="STO23855.1"/>
    <property type="molecule type" value="Genomic_DNA"/>
</dbReference>
<dbReference type="RefSeq" id="WP_058466945.1">
    <property type="nucleotide sequence ID" value="NZ_CAAAIV010000020.1"/>
</dbReference>
<sequence>MFKKIAGNESKSVDLIHNNTQGGTSVKNFLEGARKDAKKYELIDTGVPSNPYQFLPPLSRHKNSKAQVPPFIVHGLQIADDEVFEAQSVCP</sequence>
<evidence type="ECO:0000313" key="4">
    <source>
        <dbReference type="Proteomes" id="UP000186808"/>
    </source>
</evidence>
<reference evidence="2 4" key="1">
    <citation type="submission" date="2017-01" db="EMBL/GenBank/DDBJ databases">
        <authorList>
            <person name="Varghese N."/>
            <person name="Submissions S."/>
        </authorList>
    </citation>
    <scope>NUCLEOTIDE SEQUENCE [LARGE SCALE GENOMIC DNA]</scope>
    <source>
        <strain evidence="2 4">ATCC 33342</strain>
    </source>
</reference>
<evidence type="ECO:0000313" key="2">
    <source>
        <dbReference type="EMBL" id="SIR84507.1"/>
    </source>
</evidence>
<reference evidence="3 5" key="2">
    <citation type="submission" date="2018-06" db="EMBL/GenBank/DDBJ databases">
        <authorList>
            <consortium name="Pathogen Informatics"/>
            <person name="Doyle S."/>
        </authorList>
    </citation>
    <scope>NUCLEOTIDE SEQUENCE [LARGE SCALE GENOMIC DNA]</scope>
    <source>
        <strain evidence="3 5">NCTC11401</strain>
    </source>
</reference>